<dbReference type="Pfam" id="PF10677">
    <property type="entry name" value="DUF2490"/>
    <property type="match status" value="1"/>
</dbReference>
<organism evidence="2 3">
    <name type="scientific">Robiginitalea aurantiaca</name>
    <dbReference type="NCBI Taxonomy" id="3056915"/>
    <lineage>
        <taxon>Bacteria</taxon>
        <taxon>Pseudomonadati</taxon>
        <taxon>Bacteroidota</taxon>
        <taxon>Flavobacteriia</taxon>
        <taxon>Flavobacteriales</taxon>
        <taxon>Flavobacteriaceae</taxon>
        <taxon>Robiginitalea</taxon>
    </lineage>
</organism>
<accession>A0ABT7WDM0</accession>
<dbReference type="EMBL" id="JAUDUY010000002">
    <property type="protein sequence ID" value="MDM9630998.1"/>
    <property type="molecule type" value="Genomic_DNA"/>
</dbReference>
<dbReference type="RefSeq" id="WP_289724358.1">
    <property type="nucleotide sequence ID" value="NZ_JAUDUY010000002.1"/>
</dbReference>
<reference evidence="2" key="1">
    <citation type="submission" date="2023-06" db="EMBL/GenBank/DDBJ databases">
        <title>Robiginitalea aurantiacus sp. nov. and Algoriphagus sediminis sp. nov., isolated from coastal sediment.</title>
        <authorList>
            <person name="Zhou Z.Y."/>
            <person name="An J."/>
            <person name="Jia Y.W."/>
            <person name="Du Z.J."/>
        </authorList>
    </citation>
    <scope>NUCLEOTIDE SEQUENCE</scope>
    <source>
        <strain evidence="2">M39</strain>
    </source>
</reference>
<evidence type="ECO:0000256" key="1">
    <source>
        <dbReference type="SAM" id="SignalP"/>
    </source>
</evidence>
<feature type="chain" id="PRO_5046469868" evidence="1">
    <location>
        <begin position="23"/>
        <end position="246"/>
    </location>
</feature>
<proteinExistence type="predicted"/>
<sequence length="246" mass="29102">MKFKLILIIVLFSIGLNPTVNAQDTLTNGIVTEQIWLDYDVSYTVSEKVNLYGEIGARTVFPNEWYRFVIRPSVSYKLPKRLLPNLYHNSKLYGGVALFFTSNNTESNRLEIRPFQGYKLTWPDRPKINIWHYLRLEERFDIETANWKNTFGLRLRYQAEMVLFLKGEWFSFNDGVYLPIGLELFWNLIGVKQFNDVVRITPGIGKEFSPSWKAEFRIGYFYTRQTVEDVFGTNDIVFRIRVYHTF</sequence>
<evidence type="ECO:0000313" key="2">
    <source>
        <dbReference type="EMBL" id="MDM9630998.1"/>
    </source>
</evidence>
<keyword evidence="1" id="KW-0732">Signal</keyword>
<dbReference type="Proteomes" id="UP001174839">
    <property type="component" value="Unassembled WGS sequence"/>
</dbReference>
<dbReference type="InterPro" id="IPR019619">
    <property type="entry name" value="DUF2490"/>
</dbReference>
<feature type="signal peptide" evidence="1">
    <location>
        <begin position="1"/>
        <end position="22"/>
    </location>
</feature>
<comment type="caution">
    <text evidence="2">The sequence shown here is derived from an EMBL/GenBank/DDBJ whole genome shotgun (WGS) entry which is preliminary data.</text>
</comment>
<keyword evidence="3" id="KW-1185">Reference proteome</keyword>
<evidence type="ECO:0000313" key="3">
    <source>
        <dbReference type="Proteomes" id="UP001174839"/>
    </source>
</evidence>
<protein>
    <submittedName>
        <fullName evidence="2">DUF2490 domain-containing protein</fullName>
    </submittedName>
</protein>
<name>A0ABT7WDM0_9FLAO</name>
<gene>
    <name evidence="2" type="ORF">QU605_05935</name>
</gene>